<protein>
    <submittedName>
        <fullName evidence="3">Formylglycine-generating enzyme required for sulfatase activity</fullName>
    </submittedName>
</protein>
<name>A0A841L7Q7_9SPHN</name>
<accession>A0A841L7Q7</accession>
<evidence type="ECO:0000256" key="1">
    <source>
        <dbReference type="SAM" id="SignalP"/>
    </source>
</evidence>
<dbReference type="GO" id="GO:0120147">
    <property type="term" value="F:formylglycine-generating oxidase activity"/>
    <property type="evidence" value="ECO:0007669"/>
    <property type="project" value="TreeGrafter"/>
</dbReference>
<proteinExistence type="predicted"/>
<dbReference type="InterPro" id="IPR005532">
    <property type="entry name" value="SUMF_dom"/>
</dbReference>
<evidence type="ECO:0000313" key="4">
    <source>
        <dbReference type="Proteomes" id="UP000538147"/>
    </source>
</evidence>
<evidence type="ECO:0000313" key="3">
    <source>
        <dbReference type="EMBL" id="MBB6228470.1"/>
    </source>
</evidence>
<comment type="caution">
    <text evidence="3">The sequence shown here is derived from an EMBL/GenBank/DDBJ whole genome shotgun (WGS) entry which is preliminary data.</text>
</comment>
<organism evidence="3 4">
    <name type="scientific">Polymorphobacter multimanifer</name>
    <dbReference type="NCBI Taxonomy" id="1070431"/>
    <lineage>
        <taxon>Bacteria</taxon>
        <taxon>Pseudomonadati</taxon>
        <taxon>Pseudomonadota</taxon>
        <taxon>Alphaproteobacteria</taxon>
        <taxon>Sphingomonadales</taxon>
        <taxon>Sphingosinicellaceae</taxon>
        <taxon>Polymorphobacter</taxon>
    </lineage>
</organism>
<gene>
    <name evidence="3" type="ORF">FHS79_002657</name>
</gene>
<dbReference type="Gene3D" id="3.90.1580.10">
    <property type="entry name" value="paralog of FGE (formylglycine-generating enzyme)"/>
    <property type="match status" value="1"/>
</dbReference>
<dbReference type="AlphaFoldDB" id="A0A841L7Q7"/>
<dbReference type="PANTHER" id="PTHR23150">
    <property type="entry name" value="SULFATASE MODIFYING FACTOR 1, 2"/>
    <property type="match status" value="1"/>
</dbReference>
<dbReference type="InterPro" id="IPR016187">
    <property type="entry name" value="CTDL_fold"/>
</dbReference>
<dbReference type="Pfam" id="PF03781">
    <property type="entry name" value="FGE-sulfatase"/>
    <property type="match status" value="1"/>
</dbReference>
<keyword evidence="1" id="KW-0732">Signal</keyword>
<feature type="domain" description="Sulfatase-modifying factor enzyme-like" evidence="2">
    <location>
        <begin position="33"/>
        <end position="287"/>
    </location>
</feature>
<sequence>MKIRTSLLASLLLLAACGSAPEVPTPRCPAITPRSIAIPGGTVTMGSENFHAEEAPIRTAQVAAFGIDATEVTNAQFAAFVAATGHVTTAERLGGGAVFSHPARVVNLDDLTQWWQLDPQAQWRHPHGAGSTADPARPVVQVTLEDARAYARWAGRALPTEAEWEHAARGGLANADYSWGNDRKAAATHANHWQGIFPIKDTGDDGFKSIAPAGCFKPNGYGLHDMAGNVWELTETAWDRPDAPGGSSVIKGGSWLCANNFCLRYRPAARQPGDPEMPTDHIGFRTITRLPAAAPG</sequence>
<dbReference type="InterPro" id="IPR042095">
    <property type="entry name" value="SUMF_sf"/>
</dbReference>
<dbReference type="EMBL" id="JACIIV010000019">
    <property type="protein sequence ID" value="MBB6228470.1"/>
    <property type="molecule type" value="Genomic_DNA"/>
</dbReference>
<keyword evidence="4" id="KW-1185">Reference proteome</keyword>
<dbReference type="RefSeq" id="WP_243453432.1">
    <property type="nucleotide sequence ID" value="NZ_BMOX01000038.1"/>
</dbReference>
<reference evidence="3 4" key="1">
    <citation type="submission" date="2020-08" db="EMBL/GenBank/DDBJ databases">
        <title>Genomic Encyclopedia of Type Strains, Phase IV (KMG-IV): sequencing the most valuable type-strain genomes for metagenomic binning, comparative biology and taxonomic classification.</title>
        <authorList>
            <person name="Goeker M."/>
        </authorList>
    </citation>
    <scope>NUCLEOTIDE SEQUENCE [LARGE SCALE GENOMIC DNA]</scope>
    <source>
        <strain evidence="3 4">DSM 102189</strain>
    </source>
</reference>
<dbReference type="InterPro" id="IPR051043">
    <property type="entry name" value="Sulfatase_Mod_Factor_Kinase"/>
</dbReference>
<evidence type="ECO:0000259" key="2">
    <source>
        <dbReference type="Pfam" id="PF03781"/>
    </source>
</evidence>
<feature type="signal peptide" evidence="1">
    <location>
        <begin position="1"/>
        <end position="20"/>
    </location>
</feature>
<dbReference type="PROSITE" id="PS51257">
    <property type="entry name" value="PROKAR_LIPOPROTEIN"/>
    <property type="match status" value="1"/>
</dbReference>
<dbReference type="PANTHER" id="PTHR23150:SF19">
    <property type="entry name" value="FORMYLGLYCINE-GENERATING ENZYME"/>
    <property type="match status" value="1"/>
</dbReference>
<feature type="chain" id="PRO_5032710135" evidence="1">
    <location>
        <begin position="21"/>
        <end position="296"/>
    </location>
</feature>
<dbReference type="SUPFAM" id="SSF56436">
    <property type="entry name" value="C-type lectin-like"/>
    <property type="match status" value="1"/>
</dbReference>
<dbReference type="Proteomes" id="UP000538147">
    <property type="component" value="Unassembled WGS sequence"/>
</dbReference>